<dbReference type="InterPro" id="IPR051695">
    <property type="entry name" value="Phosphoglycerate_Mutase"/>
</dbReference>
<feature type="binding site" evidence="3">
    <location>
        <begin position="6"/>
        <end position="13"/>
    </location>
    <ligand>
        <name>substrate</name>
    </ligand>
</feature>
<protein>
    <submittedName>
        <fullName evidence="4">Histidine phosphatase family protein</fullName>
    </submittedName>
</protein>
<evidence type="ECO:0000256" key="2">
    <source>
        <dbReference type="PIRSR" id="PIRSR613078-1"/>
    </source>
</evidence>
<organism evidence="4 5">
    <name type="scientific">Ruminococcus bicirculans</name>
    <name type="common">ex Wegman et al. 2014</name>
    <dbReference type="NCBI Taxonomy" id="1160721"/>
    <lineage>
        <taxon>Bacteria</taxon>
        <taxon>Bacillati</taxon>
        <taxon>Bacillota</taxon>
        <taxon>Clostridia</taxon>
        <taxon>Eubacteriales</taxon>
        <taxon>Oscillospiraceae</taxon>
        <taxon>Ruminococcus</taxon>
    </lineage>
</organism>
<dbReference type="Proteomes" id="UP001206236">
    <property type="component" value="Unassembled WGS sequence"/>
</dbReference>
<comment type="caution">
    <text evidence="4">The sequence shown here is derived from an EMBL/GenBank/DDBJ whole genome shotgun (WGS) entry which is preliminary data.</text>
</comment>
<feature type="binding site" evidence="3">
    <location>
        <begin position="78"/>
        <end position="81"/>
    </location>
    <ligand>
        <name>substrate</name>
    </ligand>
</feature>
<dbReference type="SUPFAM" id="SSF53254">
    <property type="entry name" value="Phosphoglycerate mutase-like"/>
    <property type="match status" value="1"/>
</dbReference>
<sequence>MIYIIRHGKTELNKANVLQGRSNYPLNDEGIKQAQNAADMLKDIQFDYVFSSPLIRAVQTTEIVVPNKRITLYDRLIEMDYGRHEGTDLKNMPEEIRVFFSDFVHNPAPESMEQLSEVLKRTGEFLDDIKSISGNILISTHAIAMKGILENLTPDSQGGYWSKYIGNCALYVADNQDGHIGIPTEYKSKK</sequence>
<feature type="active site" description="Proton donor/acceptor" evidence="2">
    <location>
        <position position="78"/>
    </location>
</feature>
<dbReference type="EMBL" id="JANGCN010000053">
    <property type="protein sequence ID" value="MCQ5154313.1"/>
    <property type="molecule type" value="Genomic_DNA"/>
</dbReference>
<dbReference type="CDD" id="cd07067">
    <property type="entry name" value="HP_PGM_like"/>
    <property type="match status" value="1"/>
</dbReference>
<evidence type="ECO:0000256" key="1">
    <source>
        <dbReference type="ARBA" id="ARBA00022801"/>
    </source>
</evidence>
<dbReference type="GO" id="GO:0004331">
    <property type="term" value="F:fructose-2,6-bisphosphate 2-phosphatase activity"/>
    <property type="evidence" value="ECO:0007669"/>
    <property type="project" value="TreeGrafter"/>
</dbReference>
<keyword evidence="1" id="KW-0378">Hydrolase</keyword>
<dbReference type="InterPro" id="IPR013078">
    <property type="entry name" value="His_Pase_superF_clade-1"/>
</dbReference>
<dbReference type="RefSeq" id="WP_256322601.1">
    <property type="nucleotide sequence ID" value="NZ_JANGCN010000053.1"/>
</dbReference>
<accession>A0AAW5KNQ4</accession>
<dbReference type="InterPro" id="IPR029033">
    <property type="entry name" value="His_PPase_superfam"/>
</dbReference>
<dbReference type="GO" id="GO:0045820">
    <property type="term" value="P:negative regulation of glycolytic process"/>
    <property type="evidence" value="ECO:0007669"/>
    <property type="project" value="TreeGrafter"/>
</dbReference>
<dbReference type="GO" id="GO:0005829">
    <property type="term" value="C:cytosol"/>
    <property type="evidence" value="ECO:0007669"/>
    <property type="project" value="TreeGrafter"/>
</dbReference>
<dbReference type="PANTHER" id="PTHR46517:SF1">
    <property type="entry name" value="FRUCTOSE-2,6-BISPHOSPHATASE TIGAR"/>
    <property type="match status" value="1"/>
</dbReference>
<dbReference type="Gene3D" id="3.40.50.1240">
    <property type="entry name" value="Phosphoglycerate mutase-like"/>
    <property type="match status" value="1"/>
</dbReference>
<dbReference type="GO" id="GO:0043456">
    <property type="term" value="P:regulation of pentose-phosphate shunt"/>
    <property type="evidence" value="ECO:0007669"/>
    <property type="project" value="TreeGrafter"/>
</dbReference>
<dbReference type="PANTHER" id="PTHR46517">
    <property type="entry name" value="FRUCTOSE-2,6-BISPHOSPHATASE TIGAR"/>
    <property type="match status" value="1"/>
</dbReference>
<dbReference type="SMART" id="SM00855">
    <property type="entry name" value="PGAM"/>
    <property type="match status" value="1"/>
</dbReference>
<evidence type="ECO:0000313" key="5">
    <source>
        <dbReference type="Proteomes" id="UP001206236"/>
    </source>
</evidence>
<feature type="binding site" evidence="3">
    <location>
        <position position="56"/>
    </location>
    <ligand>
        <name>substrate</name>
    </ligand>
</feature>
<evidence type="ECO:0000313" key="4">
    <source>
        <dbReference type="EMBL" id="MCQ5154313.1"/>
    </source>
</evidence>
<evidence type="ECO:0000256" key="3">
    <source>
        <dbReference type="PIRSR" id="PIRSR613078-2"/>
    </source>
</evidence>
<proteinExistence type="predicted"/>
<feature type="active site" description="Tele-phosphohistidine intermediate" evidence="2">
    <location>
        <position position="7"/>
    </location>
</feature>
<gene>
    <name evidence="4" type="ORF">NE632_13525</name>
</gene>
<reference evidence="4" key="1">
    <citation type="submission" date="2022-06" db="EMBL/GenBank/DDBJ databases">
        <title>Isolation of gut microbiota from human fecal samples.</title>
        <authorList>
            <person name="Pamer E.G."/>
            <person name="Barat B."/>
            <person name="Waligurski E."/>
            <person name="Medina S."/>
            <person name="Paddock L."/>
            <person name="Mostad J."/>
        </authorList>
    </citation>
    <scope>NUCLEOTIDE SEQUENCE</scope>
    <source>
        <strain evidence="4">DFI.5.57</strain>
    </source>
</reference>
<dbReference type="AlphaFoldDB" id="A0AAW5KNQ4"/>
<name>A0AAW5KNQ4_9FIRM</name>
<dbReference type="Pfam" id="PF00300">
    <property type="entry name" value="His_Phos_1"/>
    <property type="match status" value="1"/>
</dbReference>